<dbReference type="GO" id="GO:0004497">
    <property type="term" value="F:monooxygenase activity"/>
    <property type="evidence" value="ECO:0007669"/>
    <property type="project" value="UniProtKB-KW"/>
</dbReference>
<accession>A0A9P7RXK7</accession>
<keyword evidence="2" id="KW-0560">Oxidoreductase</keyword>
<evidence type="ECO:0000256" key="2">
    <source>
        <dbReference type="ARBA" id="ARBA00023002"/>
    </source>
</evidence>
<dbReference type="PANTHER" id="PTHR13789:SF309">
    <property type="entry name" value="PUTATIVE (AFU_ORTHOLOGUE AFUA_6G14510)-RELATED"/>
    <property type="match status" value="1"/>
</dbReference>
<dbReference type="GeneID" id="66079711"/>
<comment type="caution">
    <text evidence="6">The sequence shown here is derived from an EMBL/GenBank/DDBJ whole genome shotgun (WGS) entry which is preliminary data.</text>
</comment>
<dbReference type="PANTHER" id="PTHR13789">
    <property type="entry name" value="MONOOXYGENASE"/>
    <property type="match status" value="1"/>
</dbReference>
<dbReference type="Proteomes" id="UP001049176">
    <property type="component" value="Chromosome 6"/>
</dbReference>
<dbReference type="Gene3D" id="3.50.50.60">
    <property type="entry name" value="FAD/NAD(P)-binding domain"/>
    <property type="match status" value="1"/>
</dbReference>
<dbReference type="SUPFAM" id="SSF51905">
    <property type="entry name" value="FAD/NAD(P)-binding domain"/>
    <property type="match status" value="1"/>
</dbReference>
<protein>
    <recommendedName>
        <fullName evidence="5">FAD-dependent urate hydroxylase HpyO/Asp monooxygenase CreE-like FAD/NAD(P)-binding domain-containing protein</fullName>
    </recommendedName>
</protein>
<evidence type="ECO:0000256" key="1">
    <source>
        <dbReference type="ARBA" id="ARBA00007992"/>
    </source>
</evidence>
<dbReference type="InterPro" id="IPR038732">
    <property type="entry name" value="HpyO/CreE_NAD-binding"/>
</dbReference>
<keyword evidence="3" id="KW-0503">Monooxygenase</keyword>
<sequence length="328" mass="36637">MHSSPSTTITIAVVGGGIAGLATFISLNRLPNVSVHVFEQASELREVGASIAIGPNGLRGLEEIGVPEALSDDVGFRSDHGIPHVFQHWSTGEVLALERHSAGVTERRHHTSRFFRPHLVEVLASHIPAENLHLGKRLVDVEFEVSGRPVLKFEDGQTFMADLVVGADGIKSRVRSTYLPNFKIQHTGNIFLRAVFPISRLSDLDLPRIRNTVHTIGPDRTFFSSALGWARTILRPGLLLIGVNVYFISERPIYCRYQQIRRPREPHLERQTMGSGSRFRAFSFLLRQGLEPYHPCSRFADGKPSCIPYSELRGNSRSHMEESYSVGR</sequence>
<evidence type="ECO:0000313" key="7">
    <source>
        <dbReference type="Proteomes" id="UP001049176"/>
    </source>
</evidence>
<keyword evidence="4" id="KW-0812">Transmembrane</keyword>
<evidence type="ECO:0000313" key="6">
    <source>
        <dbReference type="EMBL" id="KAG7091616.1"/>
    </source>
</evidence>
<keyword evidence="7" id="KW-1185">Reference proteome</keyword>
<organism evidence="6 7">
    <name type="scientific">Marasmius oreades</name>
    <name type="common">fairy-ring Marasmius</name>
    <dbReference type="NCBI Taxonomy" id="181124"/>
    <lineage>
        <taxon>Eukaryota</taxon>
        <taxon>Fungi</taxon>
        <taxon>Dikarya</taxon>
        <taxon>Basidiomycota</taxon>
        <taxon>Agaricomycotina</taxon>
        <taxon>Agaricomycetes</taxon>
        <taxon>Agaricomycetidae</taxon>
        <taxon>Agaricales</taxon>
        <taxon>Marasmiineae</taxon>
        <taxon>Marasmiaceae</taxon>
        <taxon>Marasmius</taxon>
    </lineage>
</organism>
<dbReference type="EMBL" id="CM032186">
    <property type="protein sequence ID" value="KAG7091616.1"/>
    <property type="molecule type" value="Genomic_DNA"/>
</dbReference>
<dbReference type="Pfam" id="PF13454">
    <property type="entry name" value="NAD_binding_9"/>
    <property type="match status" value="1"/>
</dbReference>
<keyword evidence="4" id="KW-1133">Transmembrane helix</keyword>
<dbReference type="InterPro" id="IPR050493">
    <property type="entry name" value="FAD-dep_Monooxygenase_BioMet"/>
</dbReference>
<dbReference type="AlphaFoldDB" id="A0A9P7RXK7"/>
<gene>
    <name evidence="6" type="ORF">E1B28_010635</name>
</gene>
<dbReference type="RefSeq" id="XP_043008086.1">
    <property type="nucleotide sequence ID" value="XM_043155614.1"/>
</dbReference>
<evidence type="ECO:0000256" key="3">
    <source>
        <dbReference type="ARBA" id="ARBA00023033"/>
    </source>
</evidence>
<evidence type="ECO:0000259" key="5">
    <source>
        <dbReference type="Pfam" id="PF13454"/>
    </source>
</evidence>
<reference evidence="6" key="1">
    <citation type="journal article" date="2021" name="Genome Biol. Evol.">
        <title>The assembled and annotated genome of the fairy-ring fungus Marasmius oreades.</title>
        <authorList>
            <person name="Hiltunen M."/>
            <person name="Ament-Velasquez S.L."/>
            <person name="Johannesson H."/>
        </authorList>
    </citation>
    <scope>NUCLEOTIDE SEQUENCE</scope>
    <source>
        <strain evidence="6">03SP1</strain>
    </source>
</reference>
<dbReference type="KEGG" id="more:E1B28_010635"/>
<feature type="transmembrane region" description="Helical" evidence="4">
    <location>
        <begin position="7"/>
        <end position="27"/>
    </location>
</feature>
<proteinExistence type="inferred from homology"/>
<comment type="similarity">
    <text evidence="1">Belongs to the paxM FAD-dependent monooxygenase family.</text>
</comment>
<keyword evidence="4" id="KW-0472">Membrane</keyword>
<name>A0A9P7RXK7_9AGAR</name>
<feature type="domain" description="FAD-dependent urate hydroxylase HpyO/Asp monooxygenase CreE-like FAD/NAD(P)-binding" evidence="5">
    <location>
        <begin position="12"/>
        <end position="169"/>
    </location>
</feature>
<dbReference type="InterPro" id="IPR036188">
    <property type="entry name" value="FAD/NAD-bd_sf"/>
</dbReference>
<dbReference type="OrthoDB" id="417877at2759"/>
<evidence type="ECO:0000256" key="4">
    <source>
        <dbReference type="SAM" id="Phobius"/>
    </source>
</evidence>
<dbReference type="PRINTS" id="PR00420">
    <property type="entry name" value="RNGMNOXGNASE"/>
</dbReference>